<dbReference type="AlphaFoldDB" id="A0AAV4P8Q1"/>
<evidence type="ECO:0000313" key="2">
    <source>
        <dbReference type="Proteomes" id="UP001054945"/>
    </source>
</evidence>
<dbReference type="EMBL" id="BPLR01004180">
    <property type="protein sequence ID" value="GIX93004.1"/>
    <property type="molecule type" value="Genomic_DNA"/>
</dbReference>
<accession>A0AAV4P8Q1</accession>
<sequence length="100" mass="11316">MSYRNSMPTILHHQRPTGQLADTLAVGTACFRARDAADSPCSSEFGASRVIQTLLALNVNHPRCHGSHDARRRFELHPEKFLFVGTFRLIPKRPTWRGCE</sequence>
<keyword evidence="2" id="KW-1185">Reference proteome</keyword>
<dbReference type="Proteomes" id="UP001054945">
    <property type="component" value="Unassembled WGS sequence"/>
</dbReference>
<name>A0AAV4P8Q1_CAEEX</name>
<protein>
    <submittedName>
        <fullName evidence="1">Uncharacterized protein</fullName>
    </submittedName>
</protein>
<gene>
    <name evidence="1" type="ORF">CEXT_256271</name>
</gene>
<evidence type="ECO:0000313" key="1">
    <source>
        <dbReference type="EMBL" id="GIX93004.1"/>
    </source>
</evidence>
<reference evidence="1 2" key="1">
    <citation type="submission" date="2021-06" db="EMBL/GenBank/DDBJ databases">
        <title>Caerostris extrusa draft genome.</title>
        <authorList>
            <person name="Kono N."/>
            <person name="Arakawa K."/>
        </authorList>
    </citation>
    <scope>NUCLEOTIDE SEQUENCE [LARGE SCALE GENOMIC DNA]</scope>
</reference>
<proteinExistence type="predicted"/>
<organism evidence="1 2">
    <name type="scientific">Caerostris extrusa</name>
    <name type="common">Bark spider</name>
    <name type="synonym">Caerostris bankana</name>
    <dbReference type="NCBI Taxonomy" id="172846"/>
    <lineage>
        <taxon>Eukaryota</taxon>
        <taxon>Metazoa</taxon>
        <taxon>Ecdysozoa</taxon>
        <taxon>Arthropoda</taxon>
        <taxon>Chelicerata</taxon>
        <taxon>Arachnida</taxon>
        <taxon>Araneae</taxon>
        <taxon>Araneomorphae</taxon>
        <taxon>Entelegynae</taxon>
        <taxon>Araneoidea</taxon>
        <taxon>Araneidae</taxon>
        <taxon>Caerostris</taxon>
    </lineage>
</organism>
<comment type="caution">
    <text evidence="1">The sequence shown here is derived from an EMBL/GenBank/DDBJ whole genome shotgun (WGS) entry which is preliminary data.</text>
</comment>